<dbReference type="SUPFAM" id="SSF158745">
    <property type="entry name" value="LanC-like"/>
    <property type="match status" value="1"/>
</dbReference>
<dbReference type="Gene3D" id="1.10.510.10">
    <property type="entry name" value="Transferase(Phosphotransferase) domain 1"/>
    <property type="match status" value="1"/>
</dbReference>
<dbReference type="SMART" id="SM00220">
    <property type="entry name" value="S_TKc"/>
    <property type="match status" value="1"/>
</dbReference>
<dbReference type="PANTHER" id="PTHR44167:SF24">
    <property type="entry name" value="SERINE_THREONINE-PROTEIN KINASE CHK2"/>
    <property type="match status" value="1"/>
</dbReference>
<dbReference type="InterPro" id="IPR057929">
    <property type="entry name" value="RamC_N"/>
</dbReference>
<feature type="domain" description="Protein kinase" evidence="1">
    <location>
        <begin position="227"/>
        <end position="619"/>
    </location>
</feature>
<evidence type="ECO:0000259" key="1">
    <source>
        <dbReference type="PROSITE" id="PS50011"/>
    </source>
</evidence>
<accession>A0ABZ2VL54</accession>
<name>A0ABZ2VL54_9BACI</name>
<evidence type="ECO:0000313" key="3">
    <source>
        <dbReference type="Proteomes" id="UP001485505"/>
    </source>
</evidence>
<dbReference type="EMBL" id="CP151108">
    <property type="protein sequence ID" value="WZF29916.1"/>
    <property type="molecule type" value="Genomic_DNA"/>
</dbReference>
<dbReference type="RefSeq" id="WP_341518397.1">
    <property type="nucleotide sequence ID" value="NZ_CP151108.1"/>
</dbReference>
<dbReference type="Pfam" id="PF25816">
    <property type="entry name" value="RamC_N"/>
    <property type="match status" value="1"/>
</dbReference>
<dbReference type="InterPro" id="IPR058053">
    <property type="entry name" value="RamC_C"/>
</dbReference>
<dbReference type="InterPro" id="IPR053524">
    <property type="entry name" value="Aerial_hyphae_peptide-synth"/>
</dbReference>
<proteinExistence type="predicted"/>
<sequence length="863" mass="99309">MNKNHLYFKYLKPNSKYFEEGSSNHIDSTYKVLNLPDCCLVFNEDSSPWKFYSFRDQKIKDQGWKIHISSTIYNAQEILEEVSEILIERKIAFKHIINESTLHSVNSKNGNRISSGKFITIYPPSDEVFLELLNVLYEKIKNKENGPYILSDKCWKNSNIYYRYGGFRSIYNEKGEPCIKDESGHLIPDDRKPYYQVPKFVESFDQFLDSKNIFDKENDKEDRLKKYEFLEAFRYTNGGGIYLAERKEDKEKVVIKEARPKVGLDAQNKDAIERIQVEYDTLTQLTDVKGVVNVIDYFKSWKHIFLVEEYVEGLDLKTWISVKYPFHRKTDKEIYIADVKQIIFSLVNIVEGMHEKGIGMGDLQPSNVIIDEELNVKLIDFESANEAEIESKAAMQTMGFASFKNKNHKERDWYAVKKILRYCILPMGPVSTLADNSYLYQNEWIEREFGRDFYSFVRNIEKKCDEYLSETREKERNDVNKPYENFSEKISSIIDGLRKGVMENFVPEQGLIHGDIRQYEVTDGKYNVFTGGTGAALALFRSGNVDVEVFKWMENVLMNELDSITQQGLFTGEAGIAVALYELGYKREGLELFNRNIKKNSYNDVSLRSGLAGIGLAYISLYLEEKEDSYLKKAESIANSIKSYINENKSLTVSDWAAVPIGILDGWSGVSMFYAALYSVTKKKEFYILAKDVIERDLRNTQKDEKIGILQTKDDKNRLLPYLSGGSIGIGVAIWYLNHVSGQKFYQEELNLITNLNDIRCTFSGGLFDGIGGFLLLPLIMEEKIEGIEKDLMESVDKLNLFLIKEANALSFPGNFCYRLSDDMYSGSAGIILALNGILKSNPLHWLPIINVNSFVEKTGYKK</sequence>
<dbReference type="CDD" id="cd04791">
    <property type="entry name" value="LanC_SerThrkinase"/>
    <property type="match status" value="1"/>
</dbReference>
<reference evidence="2 3" key="1">
    <citation type="submission" date="2024-04" db="EMBL/GenBank/DDBJ databases">
        <title>Complete genome sequence of Bacillus mobilis strains derived from soil.</title>
        <authorList>
            <person name="Jung H."/>
            <person name="Choi S."/>
            <person name="Kim Y."/>
            <person name="Han J.A."/>
            <person name="Kim E.Y."/>
            <person name="Lee H.-S."/>
        </authorList>
    </citation>
    <scope>NUCLEOTIDE SEQUENCE [LARGE SCALE GENOMIC DNA]</scope>
    <source>
        <strain evidence="2 3">IMGN7</strain>
    </source>
</reference>
<dbReference type="Proteomes" id="UP001485505">
    <property type="component" value="Chromosome"/>
</dbReference>
<protein>
    <submittedName>
        <fullName evidence="2">Class III lanthionine synthetase LanKC</fullName>
    </submittedName>
</protein>
<dbReference type="Gene3D" id="1.50.10.20">
    <property type="match status" value="2"/>
</dbReference>
<dbReference type="SMART" id="SM01260">
    <property type="entry name" value="LANC_like"/>
    <property type="match status" value="1"/>
</dbReference>
<keyword evidence="3" id="KW-1185">Reference proteome</keyword>
<evidence type="ECO:0000313" key="2">
    <source>
        <dbReference type="EMBL" id="WZF29916.1"/>
    </source>
</evidence>
<dbReference type="Pfam" id="PF00069">
    <property type="entry name" value="Pkinase"/>
    <property type="match status" value="1"/>
</dbReference>
<dbReference type="InterPro" id="IPR011009">
    <property type="entry name" value="Kinase-like_dom_sf"/>
</dbReference>
<dbReference type="InterPro" id="IPR000719">
    <property type="entry name" value="Prot_kinase_dom"/>
</dbReference>
<gene>
    <name evidence="2" type="primary">lanKC</name>
    <name evidence="2" type="ORF">AABL52_21850</name>
</gene>
<organism evidence="2 3">
    <name type="scientific">Bacillus paramobilis</name>
    <dbReference type="NCBI Taxonomy" id="2817477"/>
    <lineage>
        <taxon>Bacteria</taxon>
        <taxon>Bacillati</taxon>
        <taxon>Bacillota</taxon>
        <taxon>Bacilli</taxon>
        <taxon>Bacillales</taxon>
        <taxon>Bacillaceae</taxon>
        <taxon>Bacillus</taxon>
        <taxon>Bacillus cereus group</taxon>
    </lineage>
</organism>
<dbReference type="InterPro" id="IPR007822">
    <property type="entry name" value="LANC-like"/>
</dbReference>
<dbReference type="PANTHER" id="PTHR44167">
    <property type="entry name" value="OVARIAN-SPECIFIC SERINE/THREONINE-PROTEIN KINASE LOK-RELATED"/>
    <property type="match status" value="1"/>
</dbReference>
<dbReference type="PROSITE" id="PS50011">
    <property type="entry name" value="PROTEIN_KINASE_DOM"/>
    <property type="match status" value="1"/>
</dbReference>
<dbReference type="SUPFAM" id="SSF56112">
    <property type="entry name" value="Protein kinase-like (PK-like)"/>
    <property type="match status" value="1"/>
</dbReference>
<dbReference type="NCBIfam" id="NF038151">
    <property type="entry name" value="lanthi_synth_III"/>
    <property type="match status" value="1"/>
</dbReference>